<accession>A0ABP7SQ42</accession>
<keyword evidence="2" id="KW-0067">ATP-binding</keyword>
<dbReference type="Pfam" id="PF00196">
    <property type="entry name" value="GerE"/>
    <property type="match status" value="1"/>
</dbReference>
<gene>
    <name evidence="4" type="ORF">GCM10022247_42140</name>
</gene>
<dbReference type="InterPro" id="IPR000792">
    <property type="entry name" value="Tscrpt_reg_LuxR_C"/>
</dbReference>
<dbReference type="Gene3D" id="3.40.50.300">
    <property type="entry name" value="P-loop containing nucleotide triphosphate hydrolases"/>
    <property type="match status" value="1"/>
</dbReference>
<dbReference type="InterPro" id="IPR011990">
    <property type="entry name" value="TPR-like_helical_dom_sf"/>
</dbReference>
<dbReference type="SMART" id="SM00421">
    <property type="entry name" value="HTH_LUXR"/>
    <property type="match status" value="1"/>
</dbReference>
<dbReference type="Gene3D" id="1.25.40.10">
    <property type="entry name" value="Tetratricopeptide repeat domain"/>
    <property type="match status" value="1"/>
</dbReference>
<dbReference type="EMBL" id="BAABAL010000016">
    <property type="protein sequence ID" value="GAA4014826.1"/>
    <property type="molecule type" value="Genomic_DNA"/>
</dbReference>
<reference evidence="5" key="1">
    <citation type="journal article" date="2019" name="Int. J. Syst. Evol. Microbiol.">
        <title>The Global Catalogue of Microorganisms (GCM) 10K type strain sequencing project: providing services to taxonomists for standard genome sequencing and annotation.</title>
        <authorList>
            <consortium name="The Broad Institute Genomics Platform"/>
            <consortium name="The Broad Institute Genome Sequencing Center for Infectious Disease"/>
            <person name="Wu L."/>
            <person name="Ma J."/>
        </authorList>
    </citation>
    <scope>NUCLEOTIDE SEQUENCE [LARGE SCALE GENOMIC DNA]</scope>
    <source>
        <strain evidence="5">JCM 17342</strain>
    </source>
</reference>
<dbReference type="Proteomes" id="UP001501747">
    <property type="component" value="Unassembled WGS sequence"/>
</dbReference>
<dbReference type="SUPFAM" id="SSF46894">
    <property type="entry name" value="C-terminal effector domain of the bipartite response regulators"/>
    <property type="match status" value="1"/>
</dbReference>
<organism evidence="4 5">
    <name type="scientific">Allokutzneria multivorans</name>
    <dbReference type="NCBI Taxonomy" id="1142134"/>
    <lineage>
        <taxon>Bacteria</taxon>
        <taxon>Bacillati</taxon>
        <taxon>Actinomycetota</taxon>
        <taxon>Actinomycetes</taxon>
        <taxon>Pseudonocardiales</taxon>
        <taxon>Pseudonocardiaceae</taxon>
        <taxon>Allokutzneria</taxon>
    </lineage>
</organism>
<dbReference type="SUPFAM" id="SSF52540">
    <property type="entry name" value="P-loop containing nucleoside triphosphate hydrolases"/>
    <property type="match status" value="1"/>
</dbReference>
<dbReference type="InterPro" id="IPR016032">
    <property type="entry name" value="Sig_transdc_resp-reg_C-effctor"/>
</dbReference>
<dbReference type="PROSITE" id="PS50043">
    <property type="entry name" value="HTH_LUXR_2"/>
    <property type="match status" value="1"/>
</dbReference>
<dbReference type="PANTHER" id="PTHR16305:SF35">
    <property type="entry name" value="TRANSCRIPTIONAL ACTIVATOR DOMAIN"/>
    <property type="match status" value="1"/>
</dbReference>
<evidence type="ECO:0000313" key="5">
    <source>
        <dbReference type="Proteomes" id="UP001501747"/>
    </source>
</evidence>
<evidence type="ECO:0000256" key="2">
    <source>
        <dbReference type="ARBA" id="ARBA00022840"/>
    </source>
</evidence>
<evidence type="ECO:0000256" key="1">
    <source>
        <dbReference type="ARBA" id="ARBA00022741"/>
    </source>
</evidence>
<dbReference type="CDD" id="cd06170">
    <property type="entry name" value="LuxR_C_like"/>
    <property type="match status" value="1"/>
</dbReference>
<dbReference type="SUPFAM" id="SSF48452">
    <property type="entry name" value="TPR-like"/>
    <property type="match status" value="1"/>
</dbReference>
<sequence>MTRSSAFVGRSAELESLRALLLPRETAAFAVVEGEAGIGKSRLVREALASVDRTVLIGRCREPFPYGAILDALHGLTTTAERPNQITGVLRTLLPEITHLLPSEPTPVGDRRFDRHRIFRAVRELLAALGPAVLVIEDLHWADDDTRHLVRFLITDPPPELALVVTFRREELPAGLNGRRPPESVPRAHISLRPFTISEVRALIGEECASAEALHERTAGIPFVVEETLRWGSDGVPPMVREELLERLARLPITANRVAQAAAVLGVAETAEVIGEVAGLTPQRCRVALTAALAAGVLREVGDCRYGFRHSFAQQSVHDTVPGPDRRELHLRALRVLERREPKPLLRLAEHSRRAGVLTNWMRYGEAAAAQATESGDHATATDLLQRLLEEPELAAADVNRLAVRLGQSAHVGIDQLDPIATLRRLLGDRRLATAVRGEVRLFLGMLLIRQDGDLSAGLAEIELAVRELAERPNLAVKGVAVLAQPFLGSAPLPVLRRWQKQLHDGVFDCADPELRVSLLASHLPARLHIGEGGGVRELLAALPEDVATPGEQRQLARAHCNLADACTSIGHYEWADSLLVSGLRLANDCGAPFVVSTARATQARLDWFTGAWSGLADRCMRLLDEYHDLFPVSSELSLVLGLLAVARGEWDEAARWFAATGVTRPREAIGPVAIDACAGLTRMWLSKGEPEAAAQAADDGLKLLRDKGIWSWSGDMAPVAVTALLGTGREHDAYRVVDDLETGIAGLDAPLPAAALLTCRAQLAEARGDRSGAIELHRAATTRYEKIGAPYFAALATERELLCRMDGDRSQEELAALAETFDDFGATRDAARCRHLLRGLGGGTPSRRGRRGYGNELSPREQDVARLLAQGRTNREIAEVLFLSPRTVEQHVARALRKLGVSSRGELLT</sequence>
<evidence type="ECO:0000313" key="4">
    <source>
        <dbReference type="EMBL" id="GAA4014826.1"/>
    </source>
</evidence>
<dbReference type="PROSITE" id="PS00622">
    <property type="entry name" value="HTH_LUXR_1"/>
    <property type="match status" value="1"/>
</dbReference>
<comment type="caution">
    <text evidence="4">The sequence shown here is derived from an EMBL/GenBank/DDBJ whole genome shotgun (WGS) entry which is preliminary data.</text>
</comment>
<dbReference type="InterPro" id="IPR027417">
    <property type="entry name" value="P-loop_NTPase"/>
</dbReference>
<keyword evidence="1" id="KW-0547">Nucleotide-binding</keyword>
<dbReference type="Gene3D" id="1.10.10.10">
    <property type="entry name" value="Winged helix-like DNA-binding domain superfamily/Winged helix DNA-binding domain"/>
    <property type="match status" value="1"/>
</dbReference>
<dbReference type="Pfam" id="PF13191">
    <property type="entry name" value="AAA_16"/>
    <property type="match status" value="1"/>
</dbReference>
<dbReference type="PANTHER" id="PTHR16305">
    <property type="entry name" value="TESTICULAR SOLUBLE ADENYLYL CYCLASE"/>
    <property type="match status" value="1"/>
</dbReference>
<dbReference type="InterPro" id="IPR036388">
    <property type="entry name" value="WH-like_DNA-bd_sf"/>
</dbReference>
<feature type="domain" description="HTH luxR-type" evidence="3">
    <location>
        <begin position="851"/>
        <end position="910"/>
    </location>
</feature>
<name>A0ABP7SQ42_9PSEU</name>
<dbReference type="PRINTS" id="PR00038">
    <property type="entry name" value="HTHLUXR"/>
</dbReference>
<dbReference type="RefSeq" id="WP_344877336.1">
    <property type="nucleotide sequence ID" value="NZ_BAABAL010000016.1"/>
</dbReference>
<evidence type="ECO:0000259" key="3">
    <source>
        <dbReference type="PROSITE" id="PS50043"/>
    </source>
</evidence>
<proteinExistence type="predicted"/>
<keyword evidence="5" id="KW-1185">Reference proteome</keyword>
<dbReference type="InterPro" id="IPR041664">
    <property type="entry name" value="AAA_16"/>
</dbReference>
<protein>
    <submittedName>
        <fullName evidence="4">LuxR family transcriptional regulator</fullName>
    </submittedName>
</protein>